<dbReference type="SUPFAM" id="SSF56954">
    <property type="entry name" value="Outer membrane efflux proteins (OEP)"/>
    <property type="match status" value="1"/>
</dbReference>
<evidence type="ECO:0000313" key="3">
    <source>
        <dbReference type="EMBL" id="GAV20654.1"/>
    </source>
</evidence>
<dbReference type="InterPro" id="IPR010131">
    <property type="entry name" value="MdtP/NodT-like"/>
</dbReference>
<proteinExistence type="inferred from homology"/>
<accession>A0A1L8CP28</accession>
<feature type="signal peptide" evidence="2">
    <location>
        <begin position="1"/>
        <end position="21"/>
    </location>
</feature>
<dbReference type="InterPro" id="IPR003423">
    <property type="entry name" value="OMP_efflux"/>
</dbReference>
<feature type="chain" id="PRO_5009875426" evidence="2">
    <location>
        <begin position="22"/>
        <end position="412"/>
    </location>
</feature>
<dbReference type="AlphaFoldDB" id="A0A1L8CP28"/>
<evidence type="ECO:0000313" key="4">
    <source>
        <dbReference type="Proteomes" id="UP000231632"/>
    </source>
</evidence>
<evidence type="ECO:0000256" key="1">
    <source>
        <dbReference type="ARBA" id="ARBA00007613"/>
    </source>
</evidence>
<dbReference type="GO" id="GO:0015562">
    <property type="term" value="F:efflux transmembrane transporter activity"/>
    <property type="evidence" value="ECO:0007669"/>
    <property type="project" value="InterPro"/>
</dbReference>
<protein>
    <submittedName>
        <fullName evidence="3">Outer membrane protein, cobalt-zinc-cadmium efflux system</fullName>
    </submittedName>
</protein>
<gene>
    <name evidence="3" type="ORF">MMIC_P1626</name>
</gene>
<sequence length="412" mass="45527">MRTSFIMTGMLLCIYPFYANAVTLKAAIDAAIEQLPILKISKLQIDGAQGELQEQGSYAYNPELSVEPQRRRLNGGGSTNDYYVTLSQGIELGGKQKYREQSAQAGLDAVKLESEALYQQVSLNVARAFIELHFSKRELIWRNQQAGTLMQLHKAVSRQMELGEANQLDVNLSQASLTQAINAEAQAKQQHAMNVSRYVMAVGAGGEAQEFQPELPKLLVNWRSQSNPVEIAMSSRPDLTAKRQRLAQYSAQADLSNAKRTPDLTVGLMAGKEAGDQLISLGLTIAIPVLNSHRGAYRAALSQASAYETELQWFEQRVKLEVQEALFNHTTAMKALLAMGEVEGKPASTDNIELARMAFYAGELNIEELVLHINQILESRINSASIVKQGWLARIRLAEVLGHPEYILQGTQ</sequence>
<comment type="similarity">
    <text evidence="1">Belongs to the outer membrane factor (OMF) (TC 1.B.17) family.</text>
</comment>
<dbReference type="Proteomes" id="UP000231632">
    <property type="component" value="Unassembled WGS sequence"/>
</dbReference>
<comment type="caution">
    <text evidence="3">The sequence shown here is derived from an EMBL/GenBank/DDBJ whole genome shotgun (WGS) entry which is preliminary data.</text>
</comment>
<dbReference type="EMBL" id="BDFD01000013">
    <property type="protein sequence ID" value="GAV20654.1"/>
    <property type="molecule type" value="Genomic_DNA"/>
</dbReference>
<dbReference type="STRING" id="1921010.MMIC_P1626"/>
<dbReference type="PANTHER" id="PTHR30203">
    <property type="entry name" value="OUTER MEMBRANE CATION EFFLUX PROTEIN"/>
    <property type="match status" value="1"/>
</dbReference>
<name>A0A1L8CP28_9PROT</name>
<organism evidence="3 4">
    <name type="scientific">Mariprofundus micogutta</name>
    <dbReference type="NCBI Taxonomy" id="1921010"/>
    <lineage>
        <taxon>Bacteria</taxon>
        <taxon>Pseudomonadati</taxon>
        <taxon>Pseudomonadota</taxon>
        <taxon>Candidatius Mariprofundia</taxon>
        <taxon>Mariprofundales</taxon>
        <taxon>Mariprofundaceae</taxon>
        <taxon>Mariprofundus</taxon>
    </lineage>
</organism>
<dbReference type="Pfam" id="PF02321">
    <property type="entry name" value="OEP"/>
    <property type="match status" value="1"/>
</dbReference>
<evidence type="ECO:0000256" key="2">
    <source>
        <dbReference type="SAM" id="SignalP"/>
    </source>
</evidence>
<dbReference type="PANTHER" id="PTHR30203:SF24">
    <property type="entry name" value="BLR4935 PROTEIN"/>
    <property type="match status" value="1"/>
</dbReference>
<keyword evidence="4" id="KW-1185">Reference proteome</keyword>
<reference evidence="3 4" key="1">
    <citation type="journal article" date="2017" name="Arch. Microbiol.">
        <title>Mariprofundus micogutta sp. nov., a novel iron-oxidizing zetaproteobacterium isolated from a deep-sea hydrothermal field at the Bayonnaise knoll of the Izu-Ogasawara arc, and a description of Mariprofundales ord. nov. and Zetaproteobacteria classis nov.</title>
        <authorList>
            <person name="Makita H."/>
            <person name="Tanaka E."/>
            <person name="Mitsunobu S."/>
            <person name="Miyazaki M."/>
            <person name="Nunoura T."/>
            <person name="Uematsu K."/>
            <person name="Takaki Y."/>
            <person name="Nishi S."/>
            <person name="Shimamura S."/>
            <person name="Takai K."/>
        </authorList>
    </citation>
    <scope>NUCLEOTIDE SEQUENCE [LARGE SCALE GENOMIC DNA]</scope>
    <source>
        <strain evidence="3 4">ET2</strain>
    </source>
</reference>
<keyword evidence="2" id="KW-0732">Signal</keyword>
<dbReference type="Gene3D" id="1.20.1600.10">
    <property type="entry name" value="Outer membrane efflux proteins (OEP)"/>
    <property type="match status" value="1"/>
</dbReference>